<dbReference type="AlphaFoldDB" id="Q3A3W0"/>
<evidence type="ECO:0000259" key="3">
    <source>
        <dbReference type="Pfam" id="PF07687"/>
    </source>
</evidence>
<feature type="binding site" evidence="2">
    <location>
        <position position="160"/>
    </location>
    <ligand>
        <name>Mn(2+)</name>
        <dbReference type="ChEBI" id="CHEBI:29035"/>
        <label>2</label>
    </ligand>
</feature>
<reference evidence="5" key="1">
    <citation type="submission" date="2005-10" db="EMBL/GenBank/DDBJ databases">
        <title>Complete sequence of Pelobacter carbinolicus DSM 2380.</title>
        <authorList>
            <person name="Copeland A."/>
            <person name="Lucas S."/>
            <person name="Lapidus A."/>
            <person name="Barry K."/>
            <person name="Detter J.C."/>
            <person name="Glavina T."/>
            <person name="Hammon N."/>
            <person name="Israni S."/>
            <person name="Pitluck S."/>
            <person name="Chertkov O."/>
            <person name="Schmutz J."/>
            <person name="Larimer F."/>
            <person name="Land M."/>
            <person name="Kyrpides N."/>
            <person name="Ivanova N."/>
            <person name="Richardson P."/>
        </authorList>
    </citation>
    <scope>NUCLEOTIDE SEQUENCE [LARGE SCALE GENOMIC DNA]</scope>
    <source>
        <strain evidence="5">DSM 2380 / NBRC 103641 / GraBd1</strain>
    </source>
</reference>
<keyword evidence="2" id="KW-0479">Metal-binding</keyword>
<dbReference type="OrthoDB" id="9777385at2"/>
<dbReference type="InterPro" id="IPR036264">
    <property type="entry name" value="Bact_exopeptidase_dim_dom"/>
</dbReference>
<evidence type="ECO:0000313" key="5">
    <source>
        <dbReference type="Proteomes" id="UP000002534"/>
    </source>
</evidence>
<dbReference type="PANTHER" id="PTHR11014:SF169">
    <property type="entry name" value="CLAN MH, FAMILY M20, PEPTIDASE T-LIKE METALLOPEPTIDASE"/>
    <property type="match status" value="1"/>
</dbReference>
<dbReference type="Pfam" id="PF01546">
    <property type="entry name" value="Peptidase_M20"/>
    <property type="match status" value="1"/>
</dbReference>
<reference evidence="4 5" key="2">
    <citation type="journal article" date="2012" name="BMC Genomics">
        <title>The genome of Pelobacter carbinolicus reveals surprising metabolic capabilities and physiological features.</title>
        <authorList>
            <person name="Aklujkar M."/>
            <person name="Haveman S.A."/>
            <person name="Didonato R.Jr."/>
            <person name="Chertkov O."/>
            <person name="Han C.S."/>
            <person name="Land M.L."/>
            <person name="Brown P."/>
            <person name="Lovley D.R."/>
        </authorList>
    </citation>
    <scope>NUCLEOTIDE SEQUENCE [LARGE SCALE GENOMIC DNA]</scope>
    <source>
        <strain evidence="5">DSM 2380 / NBRC 103641 / GraBd1</strain>
    </source>
</reference>
<keyword evidence="1 4" id="KW-0378">Hydrolase</keyword>
<dbReference type="NCBIfam" id="TIGR01891">
    <property type="entry name" value="amidohydrolases"/>
    <property type="match status" value="1"/>
</dbReference>
<dbReference type="InterPro" id="IPR011650">
    <property type="entry name" value="Peptidase_M20_dimer"/>
</dbReference>
<keyword evidence="5" id="KW-1185">Reference proteome</keyword>
<dbReference type="Gene3D" id="3.40.630.10">
    <property type="entry name" value="Zn peptidases"/>
    <property type="match status" value="1"/>
</dbReference>
<accession>Q3A3W0</accession>
<dbReference type="GO" id="GO:0016787">
    <property type="term" value="F:hydrolase activity"/>
    <property type="evidence" value="ECO:0007669"/>
    <property type="project" value="UniProtKB-KW"/>
</dbReference>
<dbReference type="SUPFAM" id="SSF53187">
    <property type="entry name" value="Zn-dependent exopeptidases"/>
    <property type="match status" value="1"/>
</dbReference>
<dbReference type="InterPro" id="IPR002933">
    <property type="entry name" value="Peptidase_M20"/>
</dbReference>
<evidence type="ECO:0000256" key="2">
    <source>
        <dbReference type="PIRSR" id="PIRSR005962-1"/>
    </source>
</evidence>
<dbReference type="HOGENOM" id="CLU_023257_1_0_7"/>
<name>Q3A3W0_SYNC1</name>
<keyword evidence="2" id="KW-0464">Manganese</keyword>
<sequence>MMSGLNDLPPQTLNLLIDLRRQLHSCAEPPGREVQTRELLKRFFKSHAPQWVCQEYAGGSMAMLYEGTSIGPTLLVRCELDAVPLALGSDEKVRAAHRCGHDGHMAILAGLALALQRKAPMCGRIVLLFQAAEENGMGALTVCKDERFIALRPEFILGLHNLPGWPLGQVVVRAGSMCCASRGLEVVFTGQPGHASYPELGVSAAMAVSRLIQELENLDSPDPSASGMRMATIIGARLGEKHFGSIPDRAEVWATLRTDTNEAMTRWTHDAVDLVRMIAEQHGLQVSWNWQDVFPVVSNDKEACVLVRRAAGRARLSVFEPKAPFRWSEDFAHYAAYGRAAMVGLGSGETCATLHSEDYVFPDALIPAGVSLLYSVVQEMGI</sequence>
<dbReference type="KEGG" id="pca:Pcar_1704"/>
<feature type="binding site" evidence="2">
    <location>
        <position position="134"/>
    </location>
    <ligand>
        <name>Mn(2+)</name>
        <dbReference type="ChEBI" id="CHEBI:29035"/>
        <label>2</label>
    </ligand>
</feature>
<evidence type="ECO:0000313" key="4">
    <source>
        <dbReference type="EMBL" id="ABA88947.1"/>
    </source>
</evidence>
<feature type="binding site" evidence="2">
    <location>
        <position position="101"/>
    </location>
    <ligand>
        <name>Mn(2+)</name>
        <dbReference type="ChEBI" id="CHEBI:29035"/>
        <label>2</label>
    </ligand>
</feature>
<dbReference type="GO" id="GO:0046872">
    <property type="term" value="F:metal ion binding"/>
    <property type="evidence" value="ECO:0007669"/>
    <property type="project" value="UniProtKB-KW"/>
</dbReference>
<dbReference type="Proteomes" id="UP000002534">
    <property type="component" value="Chromosome"/>
</dbReference>
<proteinExistence type="predicted"/>
<organism evidence="4 5">
    <name type="scientific">Syntrophotalea carbinolica (strain DSM 2380 / NBRC 103641 / GraBd1)</name>
    <name type="common">Pelobacter carbinolicus</name>
    <dbReference type="NCBI Taxonomy" id="338963"/>
    <lineage>
        <taxon>Bacteria</taxon>
        <taxon>Pseudomonadati</taxon>
        <taxon>Thermodesulfobacteriota</taxon>
        <taxon>Desulfuromonadia</taxon>
        <taxon>Desulfuromonadales</taxon>
        <taxon>Syntrophotaleaceae</taxon>
        <taxon>Syntrophotalea</taxon>
    </lineage>
</organism>
<dbReference type="EMBL" id="CP000142">
    <property type="protein sequence ID" value="ABA88947.1"/>
    <property type="molecule type" value="Genomic_DNA"/>
</dbReference>
<dbReference type="RefSeq" id="WP_011341438.1">
    <property type="nucleotide sequence ID" value="NC_007498.2"/>
</dbReference>
<evidence type="ECO:0000256" key="1">
    <source>
        <dbReference type="ARBA" id="ARBA00022801"/>
    </source>
</evidence>
<dbReference type="Pfam" id="PF07687">
    <property type="entry name" value="M20_dimer"/>
    <property type="match status" value="1"/>
</dbReference>
<dbReference type="InterPro" id="IPR017439">
    <property type="entry name" value="Amidohydrolase"/>
</dbReference>
<dbReference type="eggNOG" id="COG1473">
    <property type="taxonomic scope" value="Bacteria"/>
</dbReference>
<feature type="domain" description="Peptidase M20 dimerisation" evidence="3">
    <location>
        <begin position="183"/>
        <end position="277"/>
    </location>
</feature>
<dbReference type="SUPFAM" id="SSF55031">
    <property type="entry name" value="Bacterial exopeptidase dimerisation domain"/>
    <property type="match status" value="1"/>
</dbReference>
<dbReference type="Gene3D" id="3.30.70.360">
    <property type="match status" value="1"/>
</dbReference>
<dbReference type="PANTHER" id="PTHR11014">
    <property type="entry name" value="PEPTIDASE M20 FAMILY MEMBER"/>
    <property type="match status" value="1"/>
</dbReference>
<gene>
    <name evidence="4" type="ordered locus">Pcar_1704</name>
</gene>
<protein>
    <submittedName>
        <fullName evidence="4">Zinc-dependent amidohydrolase, putative</fullName>
    </submittedName>
</protein>
<feature type="binding site" evidence="2">
    <location>
        <position position="355"/>
    </location>
    <ligand>
        <name>Mn(2+)</name>
        <dbReference type="ChEBI" id="CHEBI:29035"/>
        <label>2</label>
    </ligand>
</feature>
<comment type="cofactor">
    <cofactor evidence="2">
        <name>Mn(2+)</name>
        <dbReference type="ChEBI" id="CHEBI:29035"/>
    </cofactor>
    <text evidence="2">The Mn(2+) ion enhances activity.</text>
</comment>
<dbReference type="PIRSF" id="PIRSF005962">
    <property type="entry name" value="Pept_M20D_amidohydro"/>
    <property type="match status" value="1"/>
</dbReference>
<feature type="binding site" evidence="2">
    <location>
        <position position="99"/>
    </location>
    <ligand>
        <name>Mn(2+)</name>
        <dbReference type="ChEBI" id="CHEBI:29035"/>
        <label>2</label>
    </ligand>
</feature>